<evidence type="ECO:0000256" key="3">
    <source>
        <dbReference type="ARBA" id="ARBA00014921"/>
    </source>
</evidence>
<comment type="similarity">
    <text evidence="2 7">Belongs to the CobB/CobQ family. CobQ subfamily.</text>
</comment>
<name>A0A5C0SI52_9EURY</name>
<dbReference type="SUPFAM" id="SSF52540">
    <property type="entry name" value="P-loop containing nucleoside triphosphate hydrolases"/>
    <property type="match status" value="1"/>
</dbReference>
<dbReference type="GeneID" id="41608503"/>
<comment type="function">
    <text evidence="6 7">Catalyzes amidations at positions B, D, E, and G on adenosylcobyrinic A,C-diamide. NH(2) groups are provided by glutamine, and one molecule of ATP is hydrogenolyzed for each amidation.</text>
</comment>
<dbReference type="InterPro" id="IPR047045">
    <property type="entry name" value="CobQ_N"/>
</dbReference>
<evidence type="ECO:0000313" key="10">
    <source>
        <dbReference type="EMBL" id="QEK14021.1"/>
    </source>
</evidence>
<feature type="domain" description="CobB/CobQ-like glutamine amidotransferase" evidence="9">
    <location>
        <begin position="249"/>
        <end position="432"/>
    </location>
</feature>
<feature type="active site" evidence="7">
    <location>
        <position position="425"/>
    </location>
</feature>
<evidence type="ECO:0000259" key="9">
    <source>
        <dbReference type="Pfam" id="PF07685"/>
    </source>
</evidence>
<dbReference type="InterPro" id="IPR027417">
    <property type="entry name" value="P-loop_NTPase"/>
</dbReference>
<evidence type="ECO:0000256" key="1">
    <source>
        <dbReference type="ARBA" id="ARBA00004953"/>
    </source>
</evidence>
<dbReference type="Pfam" id="PF01656">
    <property type="entry name" value="CbiA"/>
    <property type="match status" value="1"/>
</dbReference>
<keyword evidence="5 7" id="KW-0315">Glutamine amidotransferase</keyword>
<dbReference type="GO" id="GO:0015420">
    <property type="term" value="F:ABC-type vitamin B12 transporter activity"/>
    <property type="evidence" value="ECO:0007669"/>
    <property type="project" value="UniProtKB-UniRule"/>
</dbReference>
<evidence type="ECO:0000256" key="5">
    <source>
        <dbReference type="ARBA" id="ARBA00022962"/>
    </source>
</evidence>
<dbReference type="AlphaFoldDB" id="A0A5C0SI52"/>
<feature type="domain" description="CobQ/CobB/MinD/ParA nucleotide binding" evidence="8">
    <location>
        <begin position="5"/>
        <end position="230"/>
    </location>
</feature>
<dbReference type="HAMAP" id="MF_00028">
    <property type="entry name" value="CobQ"/>
    <property type="match status" value="1"/>
</dbReference>
<reference evidence="10 11" key="1">
    <citation type="submission" date="2019-07" db="EMBL/GenBank/DDBJ databases">
        <title>Complete genome of Thermococcus acidophilus.</title>
        <authorList>
            <person name="Li X."/>
        </authorList>
    </citation>
    <scope>NUCLEOTIDE SEQUENCE [LARGE SCALE GENOMIC DNA]</scope>
    <source>
        <strain evidence="10 11">SY113</strain>
    </source>
</reference>
<evidence type="ECO:0000256" key="6">
    <source>
        <dbReference type="ARBA" id="ARBA00025166"/>
    </source>
</evidence>
<dbReference type="Gene3D" id="3.40.50.300">
    <property type="entry name" value="P-loop containing nucleotide triphosphate hydrolases"/>
    <property type="match status" value="1"/>
</dbReference>
<evidence type="ECO:0000313" key="11">
    <source>
        <dbReference type="Proteomes" id="UP000322631"/>
    </source>
</evidence>
<dbReference type="NCBIfam" id="NF001989">
    <property type="entry name" value="PRK00784.1"/>
    <property type="match status" value="1"/>
</dbReference>
<dbReference type="SUPFAM" id="SSF52317">
    <property type="entry name" value="Class I glutamine amidotransferase-like"/>
    <property type="match status" value="1"/>
</dbReference>
<dbReference type="InterPro" id="IPR004459">
    <property type="entry name" value="CobQ_synth"/>
</dbReference>
<protein>
    <recommendedName>
        <fullName evidence="3 7">Probable cobyric acid synthase</fullName>
    </recommendedName>
</protein>
<dbReference type="Pfam" id="PF07685">
    <property type="entry name" value="GATase_3"/>
    <property type="match status" value="1"/>
</dbReference>
<keyword evidence="4 7" id="KW-0169">Cobalamin biosynthesis</keyword>
<evidence type="ECO:0000259" key="8">
    <source>
        <dbReference type="Pfam" id="PF01656"/>
    </source>
</evidence>
<gene>
    <name evidence="7" type="primary">cobQ</name>
    <name evidence="10" type="ORF">FPV09_01570</name>
</gene>
<dbReference type="Gene3D" id="3.40.50.880">
    <property type="match status" value="1"/>
</dbReference>
<dbReference type="EMBL" id="CP041932">
    <property type="protein sequence ID" value="QEK14021.1"/>
    <property type="molecule type" value="Genomic_DNA"/>
</dbReference>
<organism evidence="10 11">
    <name type="scientific">Thermococcus aciditolerans</name>
    <dbReference type="NCBI Taxonomy" id="2598455"/>
    <lineage>
        <taxon>Archaea</taxon>
        <taxon>Methanobacteriati</taxon>
        <taxon>Methanobacteriota</taxon>
        <taxon>Thermococci</taxon>
        <taxon>Thermococcales</taxon>
        <taxon>Thermococcaceae</taxon>
        <taxon>Thermococcus</taxon>
    </lineage>
</organism>
<dbReference type="PANTHER" id="PTHR21343:SF1">
    <property type="entry name" value="COBYRIC ACID SYNTHASE"/>
    <property type="match status" value="1"/>
</dbReference>
<dbReference type="InterPro" id="IPR002586">
    <property type="entry name" value="CobQ/CobB/MinD/ParA_Nub-bd_dom"/>
</dbReference>
<accession>A0A5C0SI52</accession>
<dbReference type="PROSITE" id="PS51274">
    <property type="entry name" value="GATASE_COBBQ"/>
    <property type="match status" value="1"/>
</dbReference>
<dbReference type="GO" id="GO:0009236">
    <property type="term" value="P:cobalamin biosynthetic process"/>
    <property type="evidence" value="ECO:0007669"/>
    <property type="project" value="UniProtKB-UniRule"/>
</dbReference>
<dbReference type="RefSeq" id="WP_148882124.1">
    <property type="nucleotide sequence ID" value="NZ_CP041932.1"/>
</dbReference>
<comment type="pathway">
    <text evidence="1 7">Cofactor biosynthesis; adenosylcobalamin biosynthesis.</text>
</comment>
<dbReference type="PANTHER" id="PTHR21343">
    <property type="entry name" value="DETHIOBIOTIN SYNTHETASE"/>
    <property type="match status" value="1"/>
</dbReference>
<evidence type="ECO:0000256" key="7">
    <source>
        <dbReference type="HAMAP-Rule" id="MF_00028"/>
    </source>
</evidence>
<evidence type="ECO:0000256" key="4">
    <source>
        <dbReference type="ARBA" id="ARBA00022573"/>
    </source>
</evidence>
<proteinExistence type="inferred from homology"/>
<evidence type="ECO:0000256" key="2">
    <source>
        <dbReference type="ARBA" id="ARBA00006205"/>
    </source>
</evidence>
<dbReference type="KEGG" id="them:FPV09_01570"/>
<dbReference type="InterPro" id="IPR011698">
    <property type="entry name" value="GATase_3"/>
</dbReference>
<dbReference type="CDD" id="cd01750">
    <property type="entry name" value="GATase1_CobQ"/>
    <property type="match status" value="1"/>
</dbReference>
<sequence>MGKALMVLGTSSGAGKSLLVTALCRIFSNLGYDVVPFKSQNMSLNSAPSIEGGEISRAQYLQAIACRKKPSVKFNPILLKPEGRMRSQVVFMGKPVGSVSARDYMLSRKEELFRNAMAVLDELKEEHDLVIIEGAGSPVEINLKDYDIANTRVMLRANAKGILVTDIDRGGSFASIVGTMELLRSKERERIIGFVFNKFRGDKSLLEPGFEYLEGRYGKPTLGVIPYVEHRLPEEDSLAEFPKVKGELQVQVIKLPHISNFTDFEPLHWANGVDYVTKPEEIKGDVVIIPGSKNTVEDLLWLRENGFEDAILQAHRDGAFVVGICGGFQMLGEKIIDNVESRRGEVRGIGLLSAKTVFERTKRTNHLKAEVLWGPAEGMAVEGYEIRFGRSTSERPFSVITSVNGARTFEPEGAIGKSAFGTYLHGIFHNFAFTERFLNLLRGEKGLEPVSVAGWIIEEEIERFARLVEENLDVGRILAELGL</sequence>
<dbReference type="UniPathway" id="UPA00148"/>
<dbReference type="NCBIfam" id="TIGR00313">
    <property type="entry name" value="cobQ"/>
    <property type="match status" value="1"/>
</dbReference>
<dbReference type="GO" id="GO:0003824">
    <property type="term" value="F:catalytic activity"/>
    <property type="evidence" value="ECO:0007669"/>
    <property type="project" value="InterPro"/>
</dbReference>
<dbReference type="InterPro" id="IPR033949">
    <property type="entry name" value="CobQ_GATase1"/>
</dbReference>
<feature type="active site" description="Nucleophile" evidence="7">
    <location>
        <position position="325"/>
    </location>
</feature>
<dbReference type="CDD" id="cd05389">
    <property type="entry name" value="CobQ_N"/>
    <property type="match status" value="1"/>
</dbReference>
<dbReference type="InterPro" id="IPR029062">
    <property type="entry name" value="Class_I_gatase-like"/>
</dbReference>
<keyword evidence="11" id="KW-1185">Reference proteome</keyword>
<dbReference type="Proteomes" id="UP000322631">
    <property type="component" value="Chromosome"/>
</dbReference>